<gene>
    <name evidence="1" type="ORF">EBV32_05350</name>
</gene>
<sequence length="24" mass="2604">SGFLIGGASLKATSFIKIIKNYFK</sequence>
<dbReference type="InterPro" id="IPR000652">
    <property type="entry name" value="Triosephosphate_isomerase"/>
</dbReference>
<proteinExistence type="predicted"/>
<name>A0A964V0P0_9PROT</name>
<keyword evidence="1" id="KW-0413">Isomerase</keyword>
<evidence type="ECO:0000313" key="1">
    <source>
        <dbReference type="EMBL" id="NBN88491.1"/>
    </source>
</evidence>
<protein>
    <submittedName>
        <fullName evidence="1">Triose-phosphate isomerase</fullName>
    </submittedName>
</protein>
<dbReference type="Pfam" id="PF00121">
    <property type="entry name" value="TIM"/>
    <property type="match status" value="1"/>
</dbReference>
<organism evidence="1 2">
    <name type="scientific">Candidatus Fonsibacter lacus</name>
    <dbReference type="NCBI Taxonomy" id="2576439"/>
    <lineage>
        <taxon>Bacteria</taxon>
        <taxon>Pseudomonadati</taxon>
        <taxon>Pseudomonadota</taxon>
        <taxon>Alphaproteobacteria</taxon>
        <taxon>Candidatus Pelagibacterales</taxon>
        <taxon>Candidatus Pelagibacterales incertae sedis</taxon>
        <taxon>Candidatus Fonsibacter</taxon>
    </lineage>
</organism>
<comment type="caution">
    <text evidence="1">The sequence shown here is derived from an EMBL/GenBank/DDBJ whole genome shotgun (WGS) entry which is preliminary data.</text>
</comment>
<reference evidence="1" key="1">
    <citation type="submission" date="2018-10" db="EMBL/GenBank/DDBJ databases">
        <title>Iterative Subtractive Binning of Freshwater Chronoseries Metagenomes Recovers Nearly Complete Genomes from over Four Hundred Novel Species.</title>
        <authorList>
            <person name="Rodriguez-R L.M."/>
            <person name="Tsementzi D."/>
            <person name="Luo C."/>
            <person name="Konstantinidis K.T."/>
        </authorList>
    </citation>
    <scope>NUCLEOTIDE SEQUENCE</scope>
    <source>
        <strain evidence="1">WB7_6_001</strain>
    </source>
</reference>
<dbReference type="EMBL" id="RGET01000143">
    <property type="protein sequence ID" value="NBN88491.1"/>
    <property type="molecule type" value="Genomic_DNA"/>
</dbReference>
<dbReference type="PROSITE" id="PS51440">
    <property type="entry name" value="TIM_2"/>
    <property type="match status" value="1"/>
</dbReference>
<dbReference type="GO" id="GO:0004807">
    <property type="term" value="F:triose-phosphate isomerase activity"/>
    <property type="evidence" value="ECO:0007669"/>
    <property type="project" value="InterPro"/>
</dbReference>
<feature type="non-terminal residue" evidence="1">
    <location>
        <position position="1"/>
    </location>
</feature>
<dbReference type="AlphaFoldDB" id="A0A964V0P0"/>
<dbReference type="Proteomes" id="UP000713222">
    <property type="component" value="Unassembled WGS sequence"/>
</dbReference>
<accession>A0A964V0P0</accession>
<evidence type="ECO:0000313" key="2">
    <source>
        <dbReference type="Proteomes" id="UP000713222"/>
    </source>
</evidence>